<dbReference type="KEGG" id="pmal:PMUG01_12078900"/>
<evidence type="ECO:0000256" key="9">
    <source>
        <dbReference type="ARBA" id="ARBA00023010"/>
    </source>
</evidence>
<dbReference type="RefSeq" id="XP_028863465.1">
    <property type="nucleotide sequence ID" value="XM_029007036.1"/>
</dbReference>
<evidence type="ECO:0000313" key="15">
    <source>
        <dbReference type="Proteomes" id="UP000078597"/>
    </source>
</evidence>
<dbReference type="EMBL" id="FLQW01001319">
    <property type="protein sequence ID" value="SBS89034.1"/>
    <property type="molecule type" value="Genomic_DNA"/>
</dbReference>
<protein>
    <recommendedName>
        <fullName evidence="3">Translocation protein SEC62</fullName>
    </recommendedName>
</protein>
<name>A0A1A8WCT5_PLAMA</name>
<keyword evidence="8 11" id="KW-1133">Transmembrane helix</keyword>
<evidence type="ECO:0000256" key="6">
    <source>
        <dbReference type="ARBA" id="ARBA00022824"/>
    </source>
</evidence>
<gene>
    <name evidence="14" type="primary">SEC62</name>
    <name evidence="13" type="ORF">PMALA_024680</name>
    <name evidence="14" type="ORF">PMUG01_12078900</name>
</gene>
<dbReference type="VEuPathDB" id="PlasmoDB:PmUG01_12078900"/>
<feature type="transmembrane region" description="Helical" evidence="11">
    <location>
        <begin position="142"/>
        <end position="161"/>
    </location>
</feature>
<accession>A0A1A8WCT5</accession>
<dbReference type="EMBL" id="LT594633">
    <property type="protein sequence ID" value="SCO94189.1"/>
    <property type="molecule type" value="Genomic_DNA"/>
</dbReference>
<dbReference type="PROSITE" id="PS50186">
    <property type="entry name" value="DEP"/>
    <property type="match status" value="1"/>
</dbReference>
<dbReference type="PANTHER" id="PTHR12443">
    <property type="entry name" value="TRANSLOCATION PROTEIN SEC62"/>
    <property type="match status" value="1"/>
</dbReference>
<evidence type="ECO:0000256" key="1">
    <source>
        <dbReference type="ARBA" id="ARBA00004477"/>
    </source>
</evidence>
<evidence type="ECO:0000256" key="11">
    <source>
        <dbReference type="SAM" id="Phobius"/>
    </source>
</evidence>
<proteinExistence type="inferred from homology"/>
<keyword evidence="9" id="KW-0811">Translocation</keyword>
<evidence type="ECO:0000256" key="10">
    <source>
        <dbReference type="ARBA" id="ARBA00023136"/>
    </source>
</evidence>
<feature type="domain" description="DEP" evidence="12">
    <location>
        <begin position="19"/>
        <end position="134"/>
    </location>
</feature>
<comment type="subcellular location">
    <subcellularLocation>
        <location evidence="1">Endoplasmic reticulum membrane</location>
        <topology evidence="1">Multi-pass membrane protein</topology>
    </subcellularLocation>
</comment>
<evidence type="ECO:0000256" key="4">
    <source>
        <dbReference type="ARBA" id="ARBA00022448"/>
    </source>
</evidence>
<evidence type="ECO:0000256" key="7">
    <source>
        <dbReference type="ARBA" id="ARBA00022927"/>
    </source>
</evidence>
<dbReference type="AlphaFoldDB" id="A0A1A8WCT5"/>
<comment type="similarity">
    <text evidence="2">Belongs to the SEC62 family.</text>
</comment>
<reference evidence="13" key="1">
    <citation type="submission" date="2016-05" db="EMBL/GenBank/DDBJ databases">
        <authorList>
            <person name="Lavstsen T."/>
            <person name="Jespersen J.S."/>
        </authorList>
    </citation>
    <scope>NUCLEOTIDE SEQUENCE [LARGE SCALE GENOMIC DNA]</scope>
</reference>
<evidence type="ECO:0000256" key="2">
    <source>
        <dbReference type="ARBA" id="ARBA00010604"/>
    </source>
</evidence>
<reference evidence="14 16" key="3">
    <citation type="submission" date="2016-06" db="EMBL/GenBank/DDBJ databases">
        <authorList>
            <consortium name="Pathogen Informatics"/>
        </authorList>
    </citation>
    <scope>NUCLEOTIDE SEQUENCE [LARGE SCALE GENOMIC DNA]</scope>
</reference>
<reference evidence="15" key="2">
    <citation type="submission" date="2016-05" db="EMBL/GenBank/DDBJ databases">
        <authorList>
            <person name="Naeem Raeece"/>
        </authorList>
    </citation>
    <scope>NUCLEOTIDE SEQUENCE [LARGE SCALE GENOMIC DNA]</scope>
</reference>
<feature type="transmembrane region" description="Helical" evidence="11">
    <location>
        <begin position="230"/>
        <end position="248"/>
    </location>
</feature>
<dbReference type="Proteomes" id="UP000078597">
    <property type="component" value="Unassembled WGS sequence"/>
</dbReference>
<dbReference type="GO" id="GO:0031204">
    <property type="term" value="P:post-translational protein targeting to membrane, translocation"/>
    <property type="evidence" value="ECO:0007669"/>
    <property type="project" value="TreeGrafter"/>
</dbReference>
<dbReference type="OMA" id="QYKPIKG"/>
<dbReference type="OrthoDB" id="200187at2759"/>
<evidence type="ECO:0000313" key="14">
    <source>
        <dbReference type="EMBL" id="SCO94189.1"/>
    </source>
</evidence>
<keyword evidence="16" id="KW-1185">Reference proteome</keyword>
<organism evidence="13 15">
    <name type="scientific">Plasmodium malariae</name>
    <dbReference type="NCBI Taxonomy" id="5858"/>
    <lineage>
        <taxon>Eukaryota</taxon>
        <taxon>Sar</taxon>
        <taxon>Alveolata</taxon>
        <taxon>Apicomplexa</taxon>
        <taxon>Aconoidasida</taxon>
        <taxon>Haemosporida</taxon>
        <taxon>Plasmodiidae</taxon>
        <taxon>Plasmodium</taxon>
        <taxon>Plasmodium (Plasmodium)</taxon>
    </lineage>
</organism>
<dbReference type="Proteomes" id="UP000219813">
    <property type="component" value="Chromosome 12"/>
</dbReference>
<dbReference type="GeneID" id="39870776"/>
<feature type="transmembrane region" description="Helical" evidence="11">
    <location>
        <begin position="168"/>
        <end position="197"/>
    </location>
</feature>
<evidence type="ECO:0000256" key="8">
    <source>
        <dbReference type="ARBA" id="ARBA00022989"/>
    </source>
</evidence>
<dbReference type="InterPro" id="IPR004728">
    <property type="entry name" value="Sec62"/>
</dbReference>
<dbReference type="GO" id="GO:0035556">
    <property type="term" value="P:intracellular signal transduction"/>
    <property type="evidence" value="ECO:0007669"/>
    <property type="project" value="InterPro"/>
</dbReference>
<dbReference type="Pfam" id="PF03839">
    <property type="entry name" value="Sec62"/>
    <property type="match status" value="1"/>
</dbReference>
<dbReference type="GO" id="GO:0005789">
    <property type="term" value="C:endoplasmic reticulum membrane"/>
    <property type="evidence" value="ECO:0007669"/>
    <property type="project" value="UniProtKB-SubCell"/>
</dbReference>
<keyword evidence="7" id="KW-0653">Protein transport</keyword>
<sequence length="379" mass="44445">MSGTEELNPDMLGVLKCAFEEGVKVKSAAEVGKRAVEYFRGDDFVHFLSTKKDMLKKKFPNLFIGRSLDEMKDIEEFAELFIQQGYIYKAQYKPIKGINEKDENGVYKRPKWPKRLIMTSKQNFDKTSFYILVHERNKKLQYFMLVILISIVLLCCMFPVWPLKLKLALWHLSVAFIALISVIIVGRLCTFIFFWFFGVDYWIFPNLFDEECNVVESFTPFHSWVYRNDTWILVIARMFTAVLLAIGIHQLGKTHSISDIRDFATQSFIDIIEWGNKKLSDSPENVSMYKSIGAKSAFENQAEDEEEIVYDENEENYDCLRKCGFQTFEELVRKCFLKCECMEKIINSDCYKNKCSRVTKEVLYEAYKEVCFGKKENKD</sequence>
<evidence type="ECO:0000313" key="13">
    <source>
        <dbReference type="EMBL" id="SBS89034.1"/>
    </source>
</evidence>
<keyword evidence="10 11" id="KW-0472">Membrane</keyword>
<evidence type="ECO:0000313" key="16">
    <source>
        <dbReference type="Proteomes" id="UP000219813"/>
    </source>
</evidence>
<dbReference type="InterPro" id="IPR000591">
    <property type="entry name" value="DEP_dom"/>
</dbReference>
<evidence type="ECO:0000256" key="3">
    <source>
        <dbReference type="ARBA" id="ARBA00021257"/>
    </source>
</evidence>
<dbReference type="PANTHER" id="PTHR12443:SF9">
    <property type="entry name" value="TRANSLOCATION PROTEIN SEC62"/>
    <property type="match status" value="1"/>
</dbReference>
<evidence type="ECO:0000259" key="12">
    <source>
        <dbReference type="PROSITE" id="PS50186"/>
    </source>
</evidence>
<keyword evidence="6" id="KW-0256">Endoplasmic reticulum</keyword>
<evidence type="ECO:0000256" key="5">
    <source>
        <dbReference type="ARBA" id="ARBA00022692"/>
    </source>
</evidence>
<keyword evidence="5 11" id="KW-0812">Transmembrane</keyword>
<keyword evidence="4" id="KW-0813">Transport</keyword>